<evidence type="ECO:0000313" key="3">
    <source>
        <dbReference type="Proteomes" id="UP001612812"/>
    </source>
</evidence>
<gene>
    <name evidence="2" type="ORF">ACIBP4_30405</name>
</gene>
<evidence type="ECO:0000256" key="1">
    <source>
        <dbReference type="SAM" id="MobiDB-lite"/>
    </source>
</evidence>
<dbReference type="RefSeq" id="WP_174529243.1">
    <property type="nucleotide sequence ID" value="NZ_BAABCL010000037.1"/>
</dbReference>
<proteinExistence type="predicted"/>
<evidence type="ECO:0000313" key="2">
    <source>
        <dbReference type="EMBL" id="MFI7266610.1"/>
    </source>
</evidence>
<keyword evidence="3" id="KW-1185">Reference proteome</keyword>
<name>A0ABW7ZVJ2_9ACTN</name>
<protein>
    <submittedName>
        <fullName evidence="2">Uncharacterized protein</fullName>
    </submittedName>
</protein>
<dbReference type="Proteomes" id="UP001612812">
    <property type="component" value="Unassembled WGS sequence"/>
</dbReference>
<sequence length="48" mass="5429">MPRSSTCDPETPVGLRGRRADDGREQILDVLRAGGLRFRAGGRWRRSF</sequence>
<organism evidence="2 3">
    <name type="scientific">Micromonospora maritima</name>
    <dbReference type="NCBI Taxonomy" id="986711"/>
    <lineage>
        <taxon>Bacteria</taxon>
        <taxon>Bacillati</taxon>
        <taxon>Actinomycetota</taxon>
        <taxon>Actinomycetes</taxon>
        <taxon>Micromonosporales</taxon>
        <taxon>Micromonosporaceae</taxon>
        <taxon>Micromonospora</taxon>
    </lineage>
</organism>
<dbReference type="EMBL" id="JBITLE010000028">
    <property type="protein sequence ID" value="MFI7266610.1"/>
    <property type="molecule type" value="Genomic_DNA"/>
</dbReference>
<reference evidence="2 3" key="1">
    <citation type="submission" date="2024-10" db="EMBL/GenBank/DDBJ databases">
        <title>The Natural Products Discovery Center: Release of the First 8490 Sequenced Strains for Exploring Actinobacteria Biosynthetic Diversity.</title>
        <authorList>
            <person name="Kalkreuter E."/>
            <person name="Kautsar S.A."/>
            <person name="Yang D."/>
            <person name="Bader C.D."/>
            <person name="Teijaro C.N."/>
            <person name="Fluegel L."/>
            <person name="Davis C.M."/>
            <person name="Simpson J.R."/>
            <person name="Lauterbach L."/>
            <person name="Steele A.D."/>
            <person name="Gui C."/>
            <person name="Meng S."/>
            <person name="Li G."/>
            <person name="Viehrig K."/>
            <person name="Ye F."/>
            <person name="Su P."/>
            <person name="Kiefer A.F."/>
            <person name="Nichols A."/>
            <person name="Cepeda A.J."/>
            <person name="Yan W."/>
            <person name="Fan B."/>
            <person name="Jiang Y."/>
            <person name="Adhikari A."/>
            <person name="Zheng C.-J."/>
            <person name="Schuster L."/>
            <person name="Cowan T.M."/>
            <person name="Smanski M.J."/>
            <person name="Chevrette M.G."/>
            <person name="De Carvalho L.P.S."/>
            <person name="Shen B."/>
        </authorList>
    </citation>
    <scope>NUCLEOTIDE SEQUENCE [LARGE SCALE GENOMIC DNA]</scope>
    <source>
        <strain evidence="2 3">NPDC049845</strain>
    </source>
</reference>
<accession>A0ABW7ZVJ2</accession>
<comment type="caution">
    <text evidence="2">The sequence shown here is derived from an EMBL/GenBank/DDBJ whole genome shotgun (WGS) entry which is preliminary data.</text>
</comment>
<feature type="region of interest" description="Disordered" evidence="1">
    <location>
        <begin position="1"/>
        <end position="20"/>
    </location>
</feature>